<comment type="caution">
    <text evidence="4">The sequence shown here is derived from an EMBL/GenBank/DDBJ whole genome shotgun (WGS) entry which is preliminary data.</text>
</comment>
<evidence type="ECO:0000313" key="4">
    <source>
        <dbReference type="EMBL" id="MBJ7881516.1"/>
    </source>
</evidence>
<feature type="domain" description="Dipeptidylpeptidase IV N-terminal" evidence="3">
    <location>
        <begin position="121"/>
        <end position="457"/>
    </location>
</feature>
<dbReference type="GO" id="GO:0008239">
    <property type="term" value="F:dipeptidyl-peptidase activity"/>
    <property type="evidence" value="ECO:0007669"/>
    <property type="project" value="TreeGrafter"/>
</dbReference>
<feature type="signal peptide" evidence="1">
    <location>
        <begin position="1"/>
        <end position="19"/>
    </location>
</feature>
<dbReference type="EMBL" id="JAEHJZ010000032">
    <property type="protein sequence ID" value="MBJ7881516.1"/>
    <property type="molecule type" value="Genomic_DNA"/>
</dbReference>
<sequence length="751" mass="86670">MKKLYYIVIVLFLTTQIQAQKLTQDDYKRAVSFMPDNLNNKTVFNLHTDVHWFKDNSGIWFVDYSKAGKSYKTVSFKNNKVNPLFDHDKVAQALSKIAEKELEANQLALSTIERTKADQLTFNFESKTYTLDLKTYQIQVENAEKKEDKDPFETQSPDGKWIAFTKDYNLYIKSTTTDQEVQLSQDGKRDYEYATFYGWYDIMEGENAERPKHFKVDWSKDSKWIAADVVDFRTAEKMYLLDHSIDSLYKSKLLSYYRGSPGDTTMVHVKPVFFNVESKKEIKTKLPTGTHINSVAVEWMEKSGQLLVGYSERGYQKEFLKLVDLNNNTEETLIEETSATNIDNFWFRSFDKKQKVIFLSERSGWRQLYMVDLKTKAITPLTKGNYYINSVVHTDEDKEEIYFLASGKEANMNPYHEQLYKVDFKGHIALLTPENAHHSISFSEDGQHFVDNYSTVNRTTKTVLREAKTGKIAAELTSAEVSDVVSKGWQAPEPFQLIGKDGKTTIYGAIWKPTNFDSTKSYPIIDHSYTGPHTQVFPKSFDRAFTNQSLAELGFIVMMVDGLGTSERSKEFHNHSYKNMGNNLEDHVLAITYLGEQYPWIDTNHVGIFGHSAGGYDTGRALLAFPEVYKVGVASSADHDFRMEKAWWPEMYQGWPVDSTYHEVSNITNAKNLRGKLLLVHGGIDENVNPSATFKLAEALVKADKDFDLLIFPSQRHGYQGKVRNYFTKKRWNYFVEHLKGDEPIWDFKWE</sequence>
<keyword evidence="5" id="KW-1185">Reference proteome</keyword>
<dbReference type="SUPFAM" id="SSF53474">
    <property type="entry name" value="alpha/beta-Hydrolases"/>
    <property type="match status" value="1"/>
</dbReference>
<dbReference type="RefSeq" id="WP_199600126.1">
    <property type="nucleotide sequence ID" value="NZ_JAEHJZ010000032.1"/>
</dbReference>
<name>A0A934KUC2_9FLAO</name>
<dbReference type="InterPro" id="IPR029058">
    <property type="entry name" value="AB_hydrolase_fold"/>
</dbReference>
<accession>A0A934KUC2</accession>
<gene>
    <name evidence="4" type="ORF">JEM65_12795</name>
</gene>
<dbReference type="InterPro" id="IPR001375">
    <property type="entry name" value="Peptidase_S9_cat"/>
</dbReference>
<dbReference type="Gene3D" id="2.140.10.30">
    <property type="entry name" value="Dipeptidylpeptidase IV, N-terminal domain"/>
    <property type="match status" value="1"/>
</dbReference>
<dbReference type="PANTHER" id="PTHR11731">
    <property type="entry name" value="PROTEASE FAMILY S9B,C DIPEPTIDYL-PEPTIDASE IV-RELATED"/>
    <property type="match status" value="1"/>
</dbReference>
<evidence type="ECO:0000259" key="2">
    <source>
        <dbReference type="Pfam" id="PF00326"/>
    </source>
</evidence>
<dbReference type="PANTHER" id="PTHR11731:SF193">
    <property type="entry name" value="DIPEPTIDYL PEPTIDASE 9"/>
    <property type="match status" value="1"/>
</dbReference>
<evidence type="ECO:0000313" key="5">
    <source>
        <dbReference type="Proteomes" id="UP000662373"/>
    </source>
</evidence>
<dbReference type="InterPro" id="IPR002469">
    <property type="entry name" value="Peptidase_S9B_N"/>
</dbReference>
<dbReference type="GO" id="GO:0006508">
    <property type="term" value="P:proteolysis"/>
    <property type="evidence" value="ECO:0007669"/>
    <property type="project" value="InterPro"/>
</dbReference>
<dbReference type="AlphaFoldDB" id="A0A934KUC2"/>
<reference evidence="4 5" key="1">
    <citation type="submission" date="2020-09" db="EMBL/GenBank/DDBJ databases">
        <title>Draft genome of Gelidibacter salicanalis PAMC21136.</title>
        <authorList>
            <person name="Park H."/>
        </authorList>
    </citation>
    <scope>NUCLEOTIDE SEQUENCE [LARGE SCALE GENOMIC DNA]</scope>
    <source>
        <strain evidence="4 5">PAMC21136</strain>
    </source>
</reference>
<organism evidence="4 5">
    <name type="scientific">Gelidibacter salicanalis</name>
    <dbReference type="NCBI Taxonomy" id="291193"/>
    <lineage>
        <taxon>Bacteria</taxon>
        <taxon>Pseudomonadati</taxon>
        <taxon>Bacteroidota</taxon>
        <taxon>Flavobacteriia</taxon>
        <taxon>Flavobacteriales</taxon>
        <taxon>Flavobacteriaceae</taxon>
        <taxon>Gelidibacter</taxon>
    </lineage>
</organism>
<evidence type="ECO:0000256" key="1">
    <source>
        <dbReference type="SAM" id="SignalP"/>
    </source>
</evidence>
<keyword evidence="1" id="KW-0732">Signal</keyword>
<dbReference type="GO" id="GO:0008236">
    <property type="term" value="F:serine-type peptidase activity"/>
    <property type="evidence" value="ECO:0007669"/>
    <property type="project" value="InterPro"/>
</dbReference>
<dbReference type="Pfam" id="PF00930">
    <property type="entry name" value="DPPIV_N"/>
    <property type="match status" value="1"/>
</dbReference>
<dbReference type="InterPro" id="IPR050278">
    <property type="entry name" value="Serine_Prot_S9B/DPPIV"/>
</dbReference>
<dbReference type="Pfam" id="PF00326">
    <property type="entry name" value="Peptidase_S9"/>
    <property type="match status" value="1"/>
</dbReference>
<dbReference type="Proteomes" id="UP000662373">
    <property type="component" value="Unassembled WGS sequence"/>
</dbReference>
<feature type="chain" id="PRO_5037578169" evidence="1">
    <location>
        <begin position="20"/>
        <end position="751"/>
    </location>
</feature>
<feature type="domain" description="Peptidase S9 prolyl oligopeptidase catalytic" evidence="2">
    <location>
        <begin position="546"/>
        <end position="741"/>
    </location>
</feature>
<dbReference type="Gene3D" id="3.40.50.1820">
    <property type="entry name" value="alpha/beta hydrolase"/>
    <property type="match status" value="1"/>
</dbReference>
<dbReference type="SUPFAM" id="SSF82171">
    <property type="entry name" value="DPP6 N-terminal domain-like"/>
    <property type="match status" value="1"/>
</dbReference>
<protein>
    <submittedName>
        <fullName evidence="4">DPP IV N-terminal domain-containing protein</fullName>
    </submittedName>
</protein>
<evidence type="ECO:0000259" key="3">
    <source>
        <dbReference type="Pfam" id="PF00930"/>
    </source>
</evidence>
<proteinExistence type="predicted"/>